<evidence type="ECO:0000256" key="1">
    <source>
        <dbReference type="SAM" id="SignalP"/>
    </source>
</evidence>
<gene>
    <name evidence="2" type="ORF">GCM10022278_33450</name>
</gene>
<feature type="chain" id="PRO_5046217730" description="TLP18.3/Psb32/MOLO-1 phosphatase superfamily protein" evidence="1">
    <location>
        <begin position="26"/>
        <end position="157"/>
    </location>
</feature>
<dbReference type="RefSeq" id="WP_344808520.1">
    <property type="nucleotide sequence ID" value="NZ_BAABBO010000017.1"/>
</dbReference>
<reference evidence="3" key="1">
    <citation type="journal article" date="2019" name="Int. J. Syst. Evol. Microbiol.">
        <title>The Global Catalogue of Microorganisms (GCM) 10K type strain sequencing project: providing services to taxonomists for standard genome sequencing and annotation.</title>
        <authorList>
            <consortium name="The Broad Institute Genomics Platform"/>
            <consortium name="The Broad Institute Genome Sequencing Center for Infectious Disease"/>
            <person name="Wu L."/>
            <person name="Ma J."/>
        </authorList>
    </citation>
    <scope>NUCLEOTIDE SEQUENCE [LARGE SCALE GENOMIC DNA]</scope>
    <source>
        <strain evidence="3">JCM 17555</strain>
    </source>
</reference>
<evidence type="ECO:0008006" key="4">
    <source>
        <dbReference type="Google" id="ProtNLM"/>
    </source>
</evidence>
<dbReference type="EMBL" id="BAABBO010000017">
    <property type="protein sequence ID" value="GAA3973640.1"/>
    <property type="molecule type" value="Genomic_DNA"/>
</dbReference>
<protein>
    <recommendedName>
        <fullName evidence="4">TLP18.3/Psb32/MOLO-1 phosphatase superfamily protein</fullName>
    </recommendedName>
</protein>
<name>A0ABP7Q087_9GAMM</name>
<proteinExistence type="predicted"/>
<keyword evidence="1" id="KW-0732">Signal</keyword>
<comment type="caution">
    <text evidence="2">The sequence shown here is derived from an EMBL/GenBank/DDBJ whole genome shotgun (WGS) entry which is preliminary data.</text>
</comment>
<dbReference type="Proteomes" id="UP001501337">
    <property type="component" value="Unassembled WGS sequence"/>
</dbReference>
<evidence type="ECO:0000313" key="3">
    <source>
        <dbReference type="Proteomes" id="UP001501337"/>
    </source>
</evidence>
<sequence>MSFSVRLKYKLLSGTLLLPAPFLLAETAETERLAEIVTSYGKCMDVAVGVLPTDEETARAVGLFVQASMRHVKTIVVLELEDRKKTELDRLTLLSNWIGDEALSGFMLATFTGVEQNEAYSAEKRRLEEVHGGWRPAHRALWEAGGCAAIYDALRKN</sequence>
<keyword evidence="3" id="KW-1185">Reference proteome</keyword>
<organism evidence="2 3">
    <name type="scientific">Allohahella marinimesophila</name>
    <dbReference type="NCBI Taxonomy" id="1054972"/>
    <lineage>
        <taxon>Bacteria</taxon>
        <taxon>Pseudomonadati</taxon>
        <taxon>Pseudomonadota</taxon>
        <taxon>Gammaproteobacteria</taxon>
        <taxon>Oceanospirillales</taxon>
        <taxon>Hahellaceae</taxon>
        <taxon>Allohahella</taxon>
    </lineage>
</organism>
<feature type="signal peptide" evidence="1">
    <location>
        <begin position="1"/>
        <end position="25"/>
    </location>
</feature>
<evidence type="ECO:0000313" key="2">
    <source>
        <dbReference type="EMBL" id="GAA3973640.1"/>
    </source>
</evidence>
<accession>A0ABP7Q087</accession>